<dbReference type="GO" id="GO:0005886">
    <property type="term" value="C:plasma membrane"/>
    <property type="evidence" value="ECO:0007669"/>
    <property type="project" value="UniProtKB-SubCell"/>
</dbReference>
<comment type="subcellular location">
    <subcellularLocation>
        <location evidence="1">Cell membrane</location>
        <topology evidence="1">Multi-pass membrane protein</topology>
    </subcellularLocation>
</comment>
<dbReference type="InterPro" id="IPR024923">
    <property type="entry name" value="PG_synth_SpoVB"/>
</dbReference>
<dbReference type="PANTHER" id="PTHR30250:SF21">
    <property type="entry name" value="LIPID II FLIPPASE MURJ"/>
    <property type="match status" value="1"/>
</dbReference>
<reference evidence="8" key="2">
    <citation type="submission" date="2011-06" db="EMBL/GenBank/DDBJ databases">
        <title>The complete genome sequence of Alicyclobacillus acidocaldarius sp. Tc-4-1.</title>
        <authorList>
            <person name="Chen Y."/>
            <person name="He Y."/>
            <person name="Dong Z."/>
            <person name="Hu S."/>
        </authorList>
    </citation>
    <scope>NUCLEOTIDE SEQUENCE [LARGE SCALE GENOMIC DNA]</scope>
    <source>
        <strain evidence="8">Tc-4-1</strain>
    </source>
</reference>
<feature type="transmembrane region" description="Helical" evidence="6">
    <location>
        <begin position="477"/>
        <end position="500"/>
    </location>
</feature>
<dbReference type="InterPro" id="IPR002797">
    <property type="entry name" value="Polysacc_synth"/>
</dbReference>
<dbReference type="STRING" id="1048834.TC41_1455"/>
<dbReference type="EMBL" id="CP002902">
    <property type="protein sequence ID" value="AEJ43389.1"/>
    <property type="molecule type" value="Genomic_DNA"/>
</dbReference>
<evidence type="ECO:0000256" key="5">
    <source>
        <dbReference type="ARBA" id="ARBA00023136"/>
    </source>
</evidence>
<feature type="transmembrane region" description="Helical" evidence="6">
    <location>
        <begin position="123"/>
        <end position="150"/>
    </location>
</feature>
<feature type="transmembrane region" description="Helical" evidence="6">
    <location>
        <begin position="185"/>
        <end position="209"/>
    </location>
</feature>
<feature type="transmembrane region" description="Helical" evidence="6">
    <location>
        <begin position="53"/>
        <end position="70"/>
    </location>
</feature>
<proteinExistence type="predicted"/>
<dbReference type="InterPro" id="IPR050833">
    <property type="entry name" value="Poly_Biosynth_Transport"/>
</dbReference>
<gene>
    <name evidence="7" type="ordered locus">TC41_1455</name>
</gene>
<organism evidence="7 8">
    <name type="scientific">Alicyclobacillus acidocaldarius (strain Tc-4-1)</name>
    <name type="common">Bacillus acidocaldarius</name>
    <dbReference type="NCBI Taxonomy" id="1048834"/>
    <lineage>
        <taxon>Bacteria</taxon>
        <taxon>Bacillati</taxon>
        <taxon>Bacillota</taxon>
        <taxon>Bacilli</taxon>
        <taxon>Bacillales</taxon>
        <taxon>Alicyclobacillaceae</taxon>
        <taxon>Alicyclobacillus</taxon>
    </lineage>
</organism>
<dbReference type="Pfam" id="PF01943">
    <property type="entry name" value="Polysacc_synt"/>
    <property type="match status" value="1"/>
</dbReference>
<evidence type="ECO:0000313" key="8">
    <source>
        <dbReference type="Proteomes" id="UP000000292"/>
    </source>
</evidence>
<evidence type="ECO:0000313" key="7">
    <source>
        <dbReference type="EMBL" id="AEJ43389.1"/>
    </source>
</evidence>
<feature type="transmembrane region" description="Helical" evidence="6">
    <location>
        <begin position="387"/>
        <end position="408"/>
    </location>
</feature>
<keyword evidence="4 6" id="KW-1133">Transmembrane helix</keyword>
<keyword evidence="2" id="KW-1003">Cell membrane</keyword>
<dbReference type="PIRSF" id="PIRSF038958">
    <property type="entry name" value="PG_synth_SpoVB"/>
    <property type="match status" value="1"/>
</dbReference>
<evidence type="ECO:0000256" key="4">
    <source>
        <dbReference type="ARBA" id="ARBA00022989"/>
    </source>
</evidence>
<keyword evidence="3 6" id="KW-0812">Transmembrane</keyword>
<sequence length="529" mass="56371">METMTRSRQSFLHGAAVLAFAGIVTRAMALAVQMVMARTMGVQGFGLFQTISPPYLLLVTLATFGLPPAVSKVIAENLAVGDVARARKAWITANAWSAASGLAMVCLAFALSPHLHRFMDPRAIPAFFVMVFRIPIVCLSSVLSGFYMGIQNQTPPALAWIVETTVRAAASVPLMIWMSPWGVRYGALALVIGGGMGELAGYLTMLATYALRHRRLLVTVQPMARPARGVVRDLAQVAVPTMLSNVLGVIAFAAEPTVMYQAFLEAGVSRREATAMYGAFGMAMELLFMPTVLSGAISSVIVPAISEAKALHDDRLVARRIAQSIHAAMFVALFSAALFIASGEDAATALYRNPTAGQLLAYLAPSCLFFYLSDPLFAVLQGLNRAFVSTVITFLSSAIRLACIYEFVAVGHQGIRGLASAVATSGIVAAVLGMLAVRRYHKLDLDLRMSVKMATAAAIAWLPMGAVQHHAALQAAWFQFALCTLAGMITYVLAAMYLGLATVGDIARIPVVGEPLARALSRLPFLGAR</sequence>
<feature type="transmembrane region" description="Helical" evidence="6">
    <location>
        <begin position="321"/>
        <end position="340"/>
    </location>
</feature>
<feature type="transmembrane region" description="Helical" evidence="6">
    <location>
        <begin position="449"/>
        <end position="471"/>
    </location>
</feature>
<dbReference type="Proteomes" id="UP000000292">
    <property type="component" value="Chromosome"/>
</dbReference>
<dbReference type="HOGENOM" id="CLU_022017_2_0_9"/>
<dbReference type="PANTHER" id="PTHR30250">
    <property type="entry name" value="PST FAMILY PREDICTED COLANIC ACID TRANSPORTER"/>
    <property type="match status" value="1"/>
</dbReference>
<dbReference type="KEGG" id="aad:TC41_1455"/>
<feature type="transmembrane region" description="Helical" evidence="6">
    <location>
        <begin position="274"/>
        <end position="301"/>
    </location>
</feature>
<name>F8IJ69_ALIAT</name>
<dbReference type="eggNOG" id="COG2244">
    <property type="taxonomic scope" value="Bacteria"/>
</dbReference>
<feature type="transmembrane region" description="Helical" evidence="6">
    <location>
        <begin position="157"/>
        <end position="179"/>
    </location>
</feature>
<accession>F8IJ69</accession>
<dbReference type="AlphaFoldDB" id="F8IJ69"/>
<feature type="transmembrane region" description="Helical" evidence="6">
    <location>
        <begin position="360"/>
        <end position="380"/>
    </location>
</feature>
<protein>
    <submittedName>
        <fullName evidence="7">Polysaccharide biosynthesis protein</fullName>
    </submittedName>
</protein>
<evidence type="ECO:0000256" key="1">
    <source>
        <dbReference type="ARBA" id="ARBA00004651"/>
    </source>
</evidence>
<feature type="transmembrane region" description="Helical" evidence="6">
    <location>
        <begin position="91"/>
        <end position="111"/>
    </location>
</feature>
<feature type="transmembrane region" description="Helical" evidence="6">
    <location>
        <begin position="230"/>
        <end position="254"/>
    </location>
</feature>
<dbReference type="CDD" id="cd13124">
    <property type="entry name" value="MATE_SpoVB_like"/>
    <property type="match status" value="1"/>
</dbReference>
<reference evidence="7 8" key="1">
    <citation type="journal article" date="2011" name="J. Bacteriol.">
        <title>Complete Genome Sequence of Alicyclobacillus acidocaldarius Strain Tc-4-1.</title>
        <authorList>
            <person name="Chen Y."/>
            <person name="He Y."/>
            <person name="Zhang B."/>
            <person name="Yang J."/>
            <person name="Li W."/>
            <person name="Dong Z."/>
            <person name="Hu S."/>
        </authorList>
    </citation>
    <scope>NUCLEOTIDE SEQUENCE [LARGE SCALE GENOMIC DNA]</scope>
    <source>
        <strain evidence="7 8">Tc-4-1</strain>
    </source>
</reference>
<keyword evidence="5 6" id="KW-0472">Membrane</keyword>
<evidence type="ECO:0000256" key="6">
    <source>
        <dbReference type="SAM" id="Phobius"/>
    </source>
</evidence>
<dbReference type="PATRIC" id="fig|1048834.4.peg.1381"/>
<evidence type="ECO:0000256" key="3">
    <source>
        <dbReference type="ARBA" id="ARBA00022692"/>
    </source>
</evidence>
<evidence type="ECO:0000256" key="2">
    <source>
        <dbReference type="ARBA" id="ARBA00022475"/>
    </source>
</evidence>
<feature type="transmembrane region" description="Helical" evidence="6">
    <location>
        <begin position="414"/>
        <end position="437"/>
    </location>
</feature>